<dbReference type="Proteomes" id="UP000030755">
    <property type="component" value="Unassembled WGS sequence"/>
</dbReference>
<gene>
    <name evidence="15" type="ORF">O9G_006027</name>
</gene>
<dbReference type="HOGENOM" id="CLU_001771_0_3_1"/>
<evidence type="ECO:0000256" key="7">
    <source>
        <dbReference type="ARBA" id="ARBA00022741"/>
    </source>
</evidence>
<feature type="transmembrane region" description="Helical" evidence="13">
    <location>
        <begin position="236"/>
        <end position="258"/>
    </location>
</feature>
<comment type="subcellular location">
    <subcellularLocation>
        <location evidence="1">Membrane</location>
    </subcellularLocation>
</comment>
<feature type="transmembrane region" description="Helical" evidence="13">
    <location>
        <begin position="339"/>
        <end position="359"/>
    </location>
</feature>
<dbReference type="InterPro" id="IPR023298">
    <property type="entry name" value="ATPase_P-typ_TM_dom_sf"/>
</dbReference>
<evidence type="ECO:0000256" key="1">
    <source>
        <dbReference type="ARBA" id="ARBA00004370"/>
    </source>
</evidence>
<dbReference type="Gene3D" id="2.70.150.10">
    <property type="entry name" value="Calcium-transporting ATPase, cytoplasmic transduction domain A"/>
    <property type="match status" value="1"/>
</dbReference>
<dbReference type="GO" id="GO:0140581">
    <property type="term" value="F:P-type monovalent copper transporter activity"/>
    <property type="evidence" value="ECO:0007669"/>
    <property type="project" value="UniProtKB-EC"/>
</dbReference>
<evidence type="ECO:0000256" key="6">
    <source>
        <dbReference type="ARBA" id="ARBA00022737"/>
    </source>
</evidence>
<feature type="domain" description="HMA" evidence="14">
    <location>
        <begin position="1"/>
        <end position="65"/>
    </location>
</feature>
<keyword evidence="11 13" id="KW-0472">Membrane</keyword>
<dbReference type="GO" id="GO:0016020">
    <property type="term" value="C:membrane"/>
    <property type="evidence" value="ECO:0007669"/>
    <property type="project" value="UniProtKB-SubCell"/>
</dbReference>
<dbReference type="Gene3D" id="3.40.1110.10">
    <property type="entry name" value="Calcium-transporting ATPase, cytoplasmic domain N"/>
    <property type="match status" value="1"/>
</dbReference>
<dbReference type="Pfam" id="PF00122">
    <property type="entry name" value="E1-E2_ATPase"/>
    <property type="match status" value="1"/>
</dbReference>
<evidence type="ECO:0000256" key="9">
    <source>
        <dbReference type="ARBA" id="ARBA00022989"/>
    </source>
</evidence>
<dbReference type="NCBIfam" id="TIGR00003">
    <property type="entry name" value="copper ion binding protein"/>
    <property type="match status" value="2"/>
</dbReference>
<keyword evidence="9 13" id="KW-1133">Transmembrane helix</keyword>
<keyword evidence="7" id="KW-0547">Nucleotide-binding</keyword>
<dbReference type="NCBIfam" id="TIGR01494">
    <property type="entry name" value="ATPase_P-type"/>
    <property type="match status" value="1"/>
</dbReference>
<feature type="domain" description="HMA" evidence="14">
    <location>
        <begin position="78"/>
        <end position="144"/>
    </location>
</feature>
<dbReference type="SUPFAM" id="SSF81665">
    <property type="entry name" value="Calcium ATPase, transmembrane domain M"/>
    <property type="match status" value="1"/>
</dbReference>
<dbReference type="SUPFAM" id="SSF55008">
    <property type="entry name" value="HMA, heavy metal-associated domain"/>
    <property type="match status" value="2"/>
</dbReference>
<dbReference type="InterPro" id="IPR006122">
    <property type="entry name" value="HMA_Cu_ion-bd"/>
</dbReference>
<accession>A0A075AML8</accession>
<dbReference type="OMA" id="FFIGVIC"/>
<dbReference type="InterPro" id="IPR017969">
    <property type="entry name" value="Heavy-metal-associated_CS"/>
</dbReference>
<feature type="transmembrane region" description="Helical" evidence="13">
    <location>
        <begin position="493"/>
        <end position="518"/>
    </location>
</feature>
<evidence type="ECO:0000256" key="12">
    <source>
        <dbReference type="ARBA" id="ARBA00080126"/>
    </source>
</evidence>
<sequence length="663" mass="73466">MLVGVKGMSCVSCVNGIERTLKDLNGIVSAQVSLLSESAQITFDIEKCNTKDIMNAIDDMGYEVSLIDTRINFQEDLNKITLCIKGMTCASCVSSIEKNISKLIGIKELDISLMTESANILYDSFLVNEKTIVDSIDSMGYDVSILENKKINKVENNFTRKREITFSDIYDKPLSLKGVVSVVENENLWEIGYDPNLIKFREIVEYFDKEGVDFDYSDLRSKQKLKSLSREEDVKYWKWMTLFCLTFSLPYFLFSMIFMNVDFVMNIRNTIVVGQLDLGNLIDLLLCIPVQFYGGFSFYKKAISSAKHGQLTMDSLVSIGSFVAFAYSIYSIILSMFSTIYPVTFFDTSISLITFISLGRYLENVAKGKTSTALSKLMNLKPQTAKLYNGMIIDSELLEINDKVFVFPGEKIAADGIVVEGTGVVDESMITGESMPSVKTSGMEVIGGTINSSGNFVFQVTKLGDETTLSKIINAVEGAQRSKASIQQLADRLTFYFVPFIILLGFLTFLFWLTFLSIVGIPHILQSGESVFSLSLRFGISVIVIACPCALGLATPTALLVGTGVGAQHGILIKDGSSLEKASQLSTLLLDKTNTLTIGTMKVENISIFDVHDQDLLLEALLLAETRSEHPLAKSIVEYLNNLNFNKIDLHVSQFESYPGFGI</sequence>
<evidence type="ECO:0000256" key="10">
    <source>
        <dbReference type="ARBA" id="ARBA00023008"/>
    </source>
</evidence>
<dbReference type="EMBL" id="KE561360">
    <property type="protein sequence ID" value="EPZ30886.1"/>
    <property type="molecule type" value="Genomic_DNA"/>
</dbReference>
<dbReference type="EC" id="7.2.2.8" evidence="2"/>
<dbReference type="InterPro" id="IPR023299">
    <property type="entry name" value="ATPase_P-typ_cyto_dom_N"/>
</dbReference>
<dbReference type="GO" id="GO:0005524">
    <property type="term" value="F:ATP binding"/>
    <property type="evidence" value="ECO:0007669"/>
    <property type="project" value="UniProtKB-KW"/>
</dbReference>
<dbReference type="SUPFAM" id="SSF81660">
    <property type="entry name" value="Metal cation-transporting ATPase, ATP-binding domain N"/>
    <property type="match status" value="1"/>
</dbReference>
<dbReference type="GO" id="GO:0005507">
    <property type="term" value="F:copper ion binding"/>
    <property type="evidence" value="ECO:0007669"/>
    <property type="project" value="InterPro"/>
</dbReference>
<dbReference type="InterPro" id="IPR001757">
    <property type="entry name" value="P_typ_ATPase"/>
</dbReference>
<dbReference type="SUPFAM" id="SSF81653">
    <property type="entry name" value="Calcium ATPase, transduction domain A"/>
    <property type="match status" value="1"/>
</dbReference>
<evidence type="ECO:0000256" key="2">
    <source>
        <dbReference type="ARBA" id="ARBA00012517"/>
    </source>
</evidence>
<dbReference type="PROSITE" id="PS01047">
    <property type="entry name" value="HMA_1"/>
    <property type="match status" value="2"/>
</dbReference>
<keyword evidence="4 13" id="KW-0812">Transmembrane</keyword>
<evidence type="ECO:0000256" key="4">
    <source>
        <dbReference type="ARBA" id="ARBA00022692"/>
    </source>
</evidence>
<evidence type="ECO:0000256" key="3">
    <source>
        <dbReference type="ARBA" id="ARBA00022448"/>
    </source>
</evidence>
<dbReference type="Pfam" id="PF00403">
    <property type="entry name" value="HMA"/>
    <property type="match status" value="2"/>
</dbReference>
<protein>
    <recommendedName>
        <fullName evidence="2">P-type Cu(+) transporter</fullName>
        <ecNumber evidence="2">7.2.2.8</ecNumber>
    </recommendedName>
    <alternativeName>
        <fullName evidence="12">Cu(2+)-ATPase</fullName>
    </alternativeName>
</protein>
<proteinExistence type="predicted"/>
<keyword evidence="8" id="KW-0067">ATP-binding</keyword>
<dbReference type="STRING" id="988480.A0A075AML8"/>
<dbReference type="PANTHER" id="PTHR46594">
    <property type="entry name" value="P-TYPE CATION-TRANSPORTING ATPASE"/>
    <property type="match status" value="1"/>
</dbReference>
<evidence type="ECO:0000256" key="8">
    <source>
        <dbReference type="ARBA" id="ARBA00022840"/>
    </source>
</evidence>
<keyword evidence="16" id="KW-1185">Reference proteome</keyword>
<evidence type="ECO:0000256" key="13">
    <source>
        <dbReference type="SAM" id="Phobius"/>
    </source>
</evidence>
<keyword evidence="6" id="KW-0677">Repeat</keyword>
<evidence type="ECO:0000256" key="11">
    <source>
        <dbReference type="ARBA" id="ARBA00023136"/>
    </source>
</evidence>
<dbReference type="OrthoDB" id="432719at2759"/>
<keyword evidence="3" id="KW-0813">Transport</keyword>
<dbReference type="FunFam" id="2.70.150.10:FF:000002">
    <property type="entry name" value="Copper-transporting ATPase 1, putative"/>
    <property type="match status" value="1"/>
</dbReference>
<dbReference type="PROSITE" id="PS50846">
    <property type="entry name" value="HMA_2"/>
    <property type="match status" value="2"/>
</dbReference>
<evidence type="ECO:0000256" key="5">
    <source>
        <dbReference type="ARBA" id="ARBA00022723"/>
    </source>
</evidence>
<feature type="transmembrane region" description="Helical" evidence="13">
    <location>
        <begin position="311"/>
        <end position="333"/>
    </location>
</feature>
<dbReference type="InterPro" id="IPR059000">
    <property type="entry name" value="ATPase_P-type_domA"/>
</dbReference>
<dbReference type="Gene3D" id="3.40.50.1000">
    <property type="entry name" value="HAD superfamily/HAD-like"/>
    <property type="match status" value="1"/>
</dbReference>
<keyword evidence="10" id="KW-0186">Copper</keyword>
<name>A0A075AML8_ROZAC</name>
<dbReference type="InterPro" id="IPR036163">
    <property type="entry name" value="HMA_dom_sf"/>
</dbReference>
<keyword evidence="5" id="KW-0479">Metal-binding</keyword>
<evidence type="ECO:0000313" key="15">
    <source>
        <dbReference type="EMBL" id="EPZ30886.1"/>
    </source>
</evidence>
<feature type="non-terminal residue" evidence="15">
    <location>
        <position position="663"/>
    </location>
</feature>
<dbReference type="Gene3D" id="3.30.70.100">
    <property type="match status" value="2"/>
</dbReference>
<feature type="transmembrane region" description="Helical" evidence="13">
    <location>
        <begin position="538"/>
        <end position="561"/>
    </location>
</feature>
<evidence type="ECO:0000313" key="16">
    <source>
        <dbReference type="Proteomes" id="UP000030755"/>
    </source>
</evidence>
<evidence type="ECO:0000259" key="14">
    <source>
        <dbReference type="PROSITE" id="PS50846"/>
    </source>
</evidence>
<dbReference type="PANTHER" id="PTHR46594:SF4">
    <property type="entry name" value="P-TYPE CATION-TRANSPORTING ATPASE"/>
    <property type="match status" value="1"/>
</dbReference>
<organism evidence="15 16">
    <name type="scientific">Rozella allomycis (strain CSF55)</name>
    <dbReference type="NCBI Taxonomy" id="988480"/>
    <lineage>
        <taxon>Eukaryota</taxon>
        <taxon>Fungi</taxon>
        <taxon>Fungi incertae sedis</taxon>
        <taxon>Cryptomycota</taxon>
        <taxon>Cryptomycota incertae sedis</taxon>
        <taxon>Rozella</taxon>
    </lineage>
</organism>
<dbReference type="InterPro" id="IPR006121">
    <property type="entry name" value="HMA_dom"/>
</dbReference>
<dbReference type="InterPro" id="IPR008250">
    <property type="entry name" value="ATPase_P-typ_transduc_dom_A_sf"/>
</dbReference>
<dbReference type="InterPro" id="IPR023214">
    <property type="entry name" value="HAD_sf"/>
</dbReference>
<dbReference type="AlphaFoldDB" id="A0A075AML8"/>
<dbReference type="GO" id="GO:0016887">
    <property type="term" value="F:ATP hydrolysis activity"/>
    <property type="evidence" value="ECO:0007669"/>
    <property type="project" value="InterPro"/>
</dbReference>
<reference evidence="15 16" key="1">
    <citation type="journal article" date="2013" name="Curr. Biol.">
        <title>Shared signatures of parasitism and phylogenomics unite Cryptomycota and microsporidia.</title>
        <authorList>
            <person name="James T.Y."/>
            <person name="Pelin A."/>
            <person name="Bonen L."/>
            <person name="Ahrendt S."/>
            <person name="Sain D."/>
            <person name="Corradi N."/>
            <person name="Stajich J.E."/>
        </authorList>
    </citation>
    <scope>NUCLEOTIDE SEQUENCE [LARGE SCALE GENOMIC DNA]</scope>
    <source>
        <strain evidence="15 16">CSF55</strain>
    </source>
</reference>
<dbReference type="CDD" id="cd00371">
    <property type="entry name" value="HMA"/>
    <property type="match status" value="2"/>
</dbReference>
<dbReference type="FunFam" id="3.30.70.100:FF:000001">
    <property type="entry name" value="ATPase copper transporting beta"/>
    <property type="match status" value="2"/>
</dbReference>